<dbReference type="SUPFAM" id="SSF49299">
    <property type="entry name" value="PKD domain"/>
    <property type="match status" value="1"/>
</dbReference>
<gene>
    <name evidence="5" type="ORF">EZE20_15070</name>
</gene>
<feature type="domain" description="SD-repeat containing protein B" evidence="4">
    <location>
        <begin position="615"/>
        <end position="669"/>
    </location>
</feature>
<comment type="subcellular location">
    <subcellularLocation>
        <location evidence="1">Secreted</location>
    </subcellularLocation>
</comment>
<dbReference type="Proteomes" id="UP000295706">
    <property type="component" value="Unassembled WGS sequence"/>
</dbReference>
<dbReference type="InterPro" id="IPR013783">
    <property type="entry name" value="Ig-like_fold"/>
</dbReference>
<dbReference type="SUPFAM" id="SSF117074">
    <property type="entry name" value="Hypothetical protein PA1324"/>
    <property type="match status" value="2"/>
</dbReference>
<evidence type="ECO:0000256" key="2">
    <source>
        <dbReference type="ARBA" id="ARBA00022525"/>
    </source>
</evidence>
<comment type="caution">
    <text evidence="5">The sequence shown here is derived from an EMBL/GenBank/DDBJ whole genome shotgun (WGS) entry which is preliminary data.</text>
</comment>
<evidence type="ECO:0000256" key="3">
    <source>
        <dbReference type="ARBA" id="ARBA00022729"/>
    </source>
</evidence>
<dbReference type="Gene3D" id="2.60.40.10">
    <property type="entry name" value="Immunoglobulins"/>
    <property type="match status" value="3"/>
</dbReference>
<dbReference type="InterPro" id="IPR033764">
    <property type="entry name" value="Sdr_B"/>
</dbReference>
<keyword evidence="2" id="KW-0964">Secreted</keyword>
<organism evidence="5 6">
    <name type="scientific">Arundinibacter roseus</name>
    <dbReference type="NCBI Taxonomy" id="2070510"/>
    <lineage>
        <taxon>Bacteria</taxon>
        <taxon>Pseudomonadati</taxon>
        <taxon>Bacteroidota</taxon>
        <taxon>Cytophagia</taxon>
        <taxon>Cytophagales</taxon>
        <taxon>Spirosomataceae</taxon>
        <taxon>Arundinibacter</taxon>
    </lineage>
</organism>
<evidence type="ECO:0000313" key="5">
    <source>
        <dbReference type="EMBL" id="TDB63623.1"/>
    </source>
</evidence>
<evidence type="ECO:0000259" key="4">
    <source>
        <dbReference type="Pfam" id="PF17210"/>
    </source>
</evidence>
<dbReference type="InterPro" id="IPR051417">
    <property type="entry name" value="SDr/BOS_complex"/>
</dbReference>
<dbReference type="InterPro" id="IPR035986">
    <property type="entry name" value="PKD_dom_sf"/>
</dbReference>
<evidence type="ECO:0000256" key="1">
    <source>
        <dbReference type="ARBA" id="ARBA00004613"/>
    </source>
</evidence>
<dbReference type="AlphaFoldDB" id="A0A4R4K8B7"/>
<accession>A0A4R4K8B7</accession>
<keyword evidence="3" id="KW-0732">Signal</keyword>
<sequence length="1221" mass="130565">MNTFYLQSLHTSLRWILGVALMIGSQTTFGQISGKVYRDFDGNGIQTSQDPEEPGVAGVQVEALVGPGATSIITTTDKDGQFSFSAAQIPAGTSVKIMFTSLGKAYFTGPKGPQSHTTLQFLTAPSAKAHLGIVYPDEYCDTRSPNMITSCFVNGDPMGGGSSGEGVALIMFPYNASGIPGDANFPPVDMGKNKDVGSVWGIIYHKKAKKFITAAILKRHTGFGPLGTGGLYLTDMETKVTQPYVDLKTLGIDTGEDPHSGLSASMLDPSLDSATIGEIGKLSLGALTMSLNGERLFFTNLKDRKIYSIYVGPDLQTPAQDSVRSYTIPNNCAEPGDFRPWGMKMYRGDIYVGTVCSGETNRDSSALSASVFKFNPNEINPVFTEVLSFPLTFRRGSPDFTDGCIRHYWSAWDDMYPEPCNSPPHFALNPQPILSDIEFDVNGDMILGIMDRFGHQSGKENYNHDGSATYTGFSGGDLMRAALKEDGMYEIENNGKAGDLTGCGEGNGEGPGGGEYYCGDDWVFYGKVAHGEVNMGALVYLPGSGEVISTVMDPISSPDNDIYESSGWQAYKNMGENAGQVTREFVVYDYRYAGTFGKAAGLGDLVLACSAAPIEIGNRVWMDKNMNGIQDAGEPGIPGIVVTLHDMVNSGALLASTTTDKDGEYYFTKDNVPGGLKYKYAYELRINLAQDTVVFNSLTPGPKNVGNPMSDSDGELILNSPVPSTPNGKLAAMSADEAYVKISLTTGDMGENDHAYDFGFGVESDLTLITDSITVCSGEPTVLLAQVGSVQPTDSVMFVWYTTPPMTQDEKINGGTVLGKVKPDATGLASLPNVIFPLNTTGDSARFLVCALLLSADTTLLGTDTGSATVNPIPVAVATVNDTLTCTQRIVQLTGQSSLPNSTYTWTGPNGFTSNDSIASATAPGTYVLSVTSAQGCIAREDTAIVIEELFPPQLPLPFISICEPVSSVQAPPINKGQEWYTGFSNPSALSIDPIANTVSGLNVNGTYWVKLREGICFSYDSMQITRNPALLLADSVVVLCSPKQVNMAEYIPKYQTLLNPVWYKDSLGGEVLPSENQTITQNAVYKLIAQNENGCPDTATIQFQFVAILSTAKLVAYPSTCLGSVPQADGYIVLEDVSNERYDLVQGATYTGTATYATASEVPANGIVRAGLTSPAQPTLYTVRLFTDSDCFMDLHVTLQPADCACNVLCVPVSIQKRTK</sequence>
<dbReference type="GO" id="GO:0005576">
    <property type="term" value="C:extracellular region"/>
    <property type="evidence" value="ECO:0007669"/>
    <property type="project" value="UniProtKB-SubCell"/>
</dbReference>
<dbReference type="EMBL" id="SMJU01000009">
    <property type="protein sequence ID" value="TDB63623.1"/>
    <property type="molecule type" value="Genomic_DNA"/>
</dbReference>
<protein>
    <recommendedName>
        <fullName evidence="4">SD-repeat containing protein B domain-containing protein</fullName>
    </recommendedName>
</protein>
<dbReference type="Pfam" id="PF17210">
    <property type="entry name" value="SdrD_B"/>
    <property type="match status" value="2"/>
</dbReference>
<name>A0A4R4K8B7_9BACT</name>
<proteinExistence type="predicted"/>
<dbReference type="PANTHER" id="PTHR23303">
    <property type="entry name" value="CARBOXYPEPTIDASE REGULATORY REGION-CONTAINING"/>
    <property type="match status" value="1"/>
</dbReference>
<dbReference type="PANTHER" id="PTHR23303:SF15">
    <property type="entry name" value="COLOSSIN-A"/>
    <property type="match status" value="1"/>
</dbReference>
<dbReference type="OrthoDB" id="3169091at2"/>
<keyword evidence="6" id="KW-1185">Reference proteome</keyword>
<evidence type="ECO:0000313" key="6">
    <source>
        <dbReference type="Proteomes" id="UP000295706"/>
    </source>
</evidence>
<feature type="domain" description="SD-repeat containing protein B" evidence="4">
    <location>
        <begin position="32"/>
        <end position="87"/>
    </location>
</feature>
<dbReference type="RefSeq" id="WP_132119112.1">
    <property type="nucleotide sequence ID" value="NZ_SMJU01000009.1"/>
</dbReference>
<reference evidence="5 6" key="1">
    <citation type="submission" date="2019-02" db="EMBL/GenBank/DDBJ databases">
        <title>Arundinibacter roseus gen. nov., sp. nov., a new member of the family Cytophagaceae.</title>
        <authorList>
            <person name="Szuroczki S."/>
            <person name="Khayer B."/>
            <person name="Sproer C."/>
            <person name="Toumi M."/>
            <person name="Szabo A."/>
            <person name="Felfoldi T."/>
            <person name="Schumann P."/>
            <person name="Toth E."/>
        </authorList>
    </citation>
    <scope>NUCLEOTIDE SEQUENCE [LARGE SCALE GENOMIC DNA]</scope>
    <source>
        <strain evidence="5 6">DMA-k-7a</strain>
    </source>
</reference>